<evidence type="ECO:0000313" key="4">
    <source>
        <dbReference type="Proteomes" id="UP000036367"/>
    </source>
</evidence>
<evidence type="ECO:0000256" key="1">
    <source>
        <dbReference type="SAM" id="MobiDB-lite"/>
    </source>
</evidence>
<sequence>MQASLTRQGHRLPHSPKLSRRRKLRRTILASAWMALNTSSSTTAAAEPADVDHSANVDWMQTDWAADAELSSRPSAEEIAKIDRRLAQLESDSAVIRRMTSDRLFSQAIHGGDEVRRAVLSRLRSLRVSLSLDVRQAADQLNQRIRLAAHQRAIESLARSPWEDLATNPAHELNRELDQWWQHFSERAGDDTDSIRQFQQVAKSAGPDWQWHPALHRSTPLIQSACDQWACLLGICVPDCGIRYVPASNTLKRHLLKDCSRICRGQTAGDRVVGRLIESTLQRNPYGWSLETRLSIGLTHQRTELVQGLCEQIWNSPNARPRDIALSLLAADLVHHPSRQDHLNSLLDDRRVITVLPGQAHFGVGETNWPRSIVVPRVCDVAQYLLWKDQGIDARQQGMTAIQADPIWGTRLESIGR</sequence>
<accession>A0A0J1BC49</accession>
<keyword evidence="2" id="KW-0732">Signal</keyword>
<comment type="caution">
    <text evidence="3">The sequence shown here is derived from an EMBL/GenBank/DDBJ whole genome shotgun (WGS) entry which is preliminary data.</text>
</comment>
<dbReference type="Proteomes" id="UP000036367">
    <property type="component" value="Unassembled WGS sequence"/>
</dbReference>
<feature type="compositionally biased region" description="Basic residues" evidence="1">
    <location>
        <begin position="8"/>
        <end position="21"/>
    </location>
</feature>
<dbReference type="PATRIC" id="fig|595434.4.peg.3495"/>
<protein>
    <submittedName>
        <fullName evidence="3">Signal peptide protein</fullName>
    </submittedName>
</protein>
<gene>
    <name evidence="3" type="ORF">RISK_003672</name>
</gene>
<evidence type="ECO:0000256" key="2">
    <source>
        <dbReference type="SAM" id="SignalP"/>
    </source>
</evidence>
<reference evidence="3" key="1">
    <citation type="submission" date="2015-05" db="EMBL/GenBank/DDBJ databases">
        <title>Permanent draft genome of Rhodopirellula islandicus K833.</title>
        <authorList>
            <person name="Kizina J."/>
            <person name="Richter M."/>
            <person name="Glockner F.O."/>
            <person name="Harder J."/>
        </authorList>
    </citation>
    <scope>NUCLEOTIDE SEQUENCE [LARGE SCALE GENOMIC DNA]</scope>
    <source>
        <strain evidence="3">K833</strain>
    </source>
</reference>
<feature type="signal peptide" evidence="2">
    <location>
        <begin position="1"/>
        <end position="45"/>
    </location>
</feature>
<dbReference type="RefSeq" id="WP_236696333.1">
    <property type="nucleotide sequence ID" value="NZ_LECT01000029.1"/>
</dbReference>
<feature type="chain" id="PRO_5005247898" evidence="2">
    <location>
        <begin position="46"/>
        <end position="417"/>
    </location>
</feature>
<proteinExistence type="predicted"/>
<evidence type="ECO:0000313" key="3">
    <source>
        <dbReference type="EMBL" id="KLU04086.1"/>
    </source>
</evidence>
<feature type="region of interest" description="Disordered" evidence="1">
    <location>
        <begin position="1"/>
        <end position="21"/>
    </location>
</feature>
<dbReference type="EMBL" id="LECT01000029">
    <property type="protein sequence ID" value="KLU04086.1"/>
    <property type="molecule type" value="Genomic_DNA"/>
</dbReference>
<dbReference type="AlphaFoldDB" id="A0A0J1BC49"/>
<organism evidence="3 4">
    <name type="scientific">Rhodopirellula islandica</name>
    <dbReference type="NCBI Taxonomy" id="595434"/>
    <lineage>
        <taxon>Bacteria</taxon>
        <taxon>Pseudomonadati</taxon>
        <taxon>Planctomycetota</taxon>
        <taxon>Planctomycetia</taxon>
        <taxon>Pirellulales</taxon>
        <taxon>Pirellulaceae</taxon>
        <taxon>Rhodopirellula</taxon>
    </lineage>
</organism>
<name>A0A0J1BC49_RHOIS</name>
<keyword evidence="4" id="KW-1185">Reference proteome</keyword>